<dbReference type="Gene3D" id="1.10.510.10">
    <property type="entry name" value="Transferase(Phosphotransferase) domain 1"/>
    <property type="match status" value="1"/>
</dbReference>
<comment type="similarity">
    <text evidence="7">Belongs to the protein kinase superfamily.</text>
</comment>
<keyword evidence="10" id="KW-1185">Reference proteome</keyword>
<dbReference type="PROSITE" id="PS50011">
    <property type="entry name" value="PROTEIN_KINASE_DOM"/>
    <property type="match status" value="1"/>
</dbReference>
<feature type="binding site" evidence="6">
    <location>
        <position position="85"/>
    </location>
    <ligand>
        <name>ATP</name>
        <dbReference type="ChEBI" id="CHEBI:30616"/>
    </ligand>
</feature>
<dbReference type="AlphaFoldDB" id="A0AAD1YBR0"/>
<dbReference type="GO" id="GO:0004674">
    <property type="term" value="F:protein serine/threonine kinase activity"/>
    <property type="evidence" value="ECO:0007669"/>
    <property type="project" value="UniProtKB-KW"/>
</dbReference>
<organism evidence="9 10">
    <name type="scientific">Euplotes crassus</name>
    <dbReference type="NCBI Taxonomy" id="5936"/>
    <lineage>
        <taxon>Eukaryota</taxon>
        <taxon>Sar</taxon>
        <taxon>Alveolata</taxon>
        <taxon>Ciliophora</taxon>
        <taxon>Intramacronucleata</taxon>
        <taxon>Spirotrichea</taxon>
        <taxon>Hypotrichia</taxon>
        <taxon>Euplotida</taxon>
        <taxon>Euplotidae</taxon>
        <taxon>Moneuplotes</taxon>
    </lineage>
</organism>
<dbReference type="InterPro" id="IPR008271">
    <property type="entry name" value="Ser/Thr_kinase_AS"/>
</dbReference>
<keyword evidence="4" id="KW-0418">Kinase</keyword>
<dbReference type="GO" id="GO:0005524">
    <property type="term" value="F:ATP binding"/>
    <property type="evidence" value="ECO:0007669"/>
    <property type="project" value="UniProtKB-UniRule"/>
</dbReference>
<reference evidence="9" key="1">
    <citation type="submission" date="2023-07" db="EMBL/GenBank/DDBJ databases">
        <authorList>
            <consortium name="AG Swart"/>
            <person name="Singh M."/>
            <person name="Singh A."/>
            <person name="Seah K."/>
            <person name="Emmerich C."/>
        </authorList>
    </citation>
    <scope>NUCLEOTIDE SEQUENCE</scope>
    <source>
        <strain evidence="9">DP1</strain>
    </source>
</reference>
<dbReference type="PANTHER" id="PTHR24348:SF22">
    <property type="entry name" value="NON-SPECIFIC SERINE_THREONINE PROTEIN KINASE"/>
    <property type="match status" value="1"/>
</dbReference>
<evidence type="ECO:0000313" key="10">
    <source>
        <dbReference type="Proteomes" id="UP001295684"/>
    </source>
</evidence>
<feature type="domain" description="Protein kinase" evidence="8">
    <location>
        <begin position="56"/>
        <end position="314"/>
    </location>
</feature>
<keyword evidence="3 6" id="KW-0547">Nucleotide-binding</keyword>
<dbReference type="InterPro" id="IPR011009">
    <property type="entry name" value="Kinase-like_dom_sf"/>
</dbReference>
<evidence type="ECO:0000256" key="2">
    <source>
        <dbReference type="ARBA" id="ARBA00022679"/>
    </source>
</evidence>
<protein>
    <recommendedName>
        <fullName evidence="8">Protein kinase domain-containing protein</fullName>
    </recommendedName>
</protein>
<dbReference type="Proteomes" id="UP001295684">
    <property type="component" value="Unassembled WGS sequence"/>
</dbReference>
<dbReference type="GO" id="GO:0000045">
    <property type="term" value="P:autophagosome assembly"/>
    <property type="evidence" value="ECO:0007669"/>
    <property type="project" value="TreeGrafter"/>
</dbReference>
<proteinExistence type="inferred from homology"/>
<dbReference type="InterPro" id="IPR000719">
    <property type="entry name" value="Prot_kinase_dom"/>
</dbReference>
<evidence type="ECO:0000256" key="4">
    <source>
        <dbReference type="ARBA" id="ARBA00022777"/>
    </source>
</evidence>
<dbReference type="PROSITE" id="PS00108">
    <property type="entry name" value="PROTEIN_KINASE_ST"/>
    <property type="match status" value="1"/>
</dbReference>
<dbReference type="GO" id="GO:0016020">
    <property type="term" value="C:membrane"/>
    <property type="evidence" value="ECO:0007669"/>
    <property type="project" value="TreeGrafter"/>
</dbReference>
<evidence type="ECO:0000259" key="8">
    <source>
        <dbReference type="PROSITE" id="PS50011"/>
    </source>
</evidence>
<dbReference type="GO" id="GO:0005829">
    <property type="term" value="C:cytosol"/>
    <property type="evidence" value="ECO:0007669"/>
    <property type="project" value="TreeGrafter"/>
</dbReference>
<dbReference type="SUPFAM" id="SSF56112">
    <property type="entry name" value="Protein kinase-like (PK-like)"/>
    <property type="match status" value="1"/>
</dbReference>
<evidence type="ECO:0000256" key="5">
    <source>
        <dbReference type="ARBA" id="ARBA00022840"/>
    </source>
</evidence>
<comment type="caution">
    <text evidence="9">The sequence shown here is derived from an EMBL/GenBank/DDBJ whole genome shotgun (WGS) entry which is preliminary data.</text>
</comment>
<dbReference type="PROSITE" id="PS00107">
    <property type="entry name" value="PROTEIN_KINASE_ATP"/>
    <property type="match status" value="1"/>
</dbReference>
<dbReference type="SMART" id="SM00220">
    <property type="entry name" value="S_TKc"/>
    <property type="match status" value="1"/>
</dbReference>
<dbReference type="PANTHER" id="PTHR24348">
    <property type="entry name" value="SERINE/THREONINE-PROTEIN KINASE UNC-51-RELATED"/>
    <property type="match status" value="1"/>
</dbReference>
<dbReference type="InterPro" id="IPR017441">
    <property type="entry name" value="Protein_kinase_ATP_BS"/>
</dbReference>
<accession>A0AAD1YBR0</accession>
<dbReference type="GO" id="GO:0010506">
    <property type="term" value="P:regulation of autophagy"/>
    <property type="evidence" value="ECO:0007669"/>
    <property type="project" value="InterPro"/>
</dbReference>
<comment type="subunit">
    <text evidence="1">Monomer.</text>
</comment>
<name>A0AAD1YBR0_EUPCR</name>
<keyword evidence="5 6" id="KW-0067">ATP-binding</keyword>
<dbReference type="PIRSF" id="PIRSF000654">
    <property type="entry name" value="Integrin-linked_kinase"/>
    <property type="match status" value="1"/>
</dbReference>
<evidence type="ECO:0000313" key="9">
    <source>
        <dbReference type="EMBL" id="CAI2387865.1"/>
    </source>
</evidence>
<dbReference type="InterPro" id="IPR045269">
    <property type="entry name" value="Atg1-like"/>
</dbReference>
<keyword evidence="2" id="KW-0808">Transferase</keyword>
<dbReference type="GO" id="GO:0005776">
    <property type="term" value="C:autophagosome"/>
    <property type="evidence" value="ECO:0007669"/>
    <property type="project" value="TreeGrafter"/>
</dbReference>
<gene>
    <name evidence="9" type="ORF">ECRASSUSDP1_LOCUS29499</name>
</gene>
<sequence length="315" mass="36098">MKSLKTNNSQERVPSEDGFGIDILGLNSKRSPKITSKLTKKRAKPQKGLSEIHKTYEIGETIGFGTYSLVKLATNKKTGEKVAIKICRRENSREMAKKEFEILKSLRQSTIIQPKDFIENEAENESYLILEYFEGMTLDRYVKEHGPLEEKDTEKVATALAECISYLHSNGIAHRDLKPENVLINEDKEIKLIDFNISKKGRKKLVETKRVTKFSKIFYTQISSPLYAAPEIRSKKLYTESIDIWGFGVIIFTCLFGRIEDFAELYNSAKSFKRIEDYIISEEISSLSLQRLLIDCLNEDQDLRPTAAELSAYLN</sequence>
<evidence type="ECO:0000256" key="1">
    <source>
        <dbReference type="ARBA" id="ARBA00011245"/>
    </source>
</evidence>
<dbReference type="EMBL" id="CAMPGE010030346">
    <property type="protein sequence ID" value="CAI2387865.1"/>
    <property type="molecule type" value="Genomic_DNA"/>
</dbReference>
<keyword evidence="7" id="KW-0723">Serine/threonine-protein kinase</keyword>
<dbReference type="GO" id="GO:0000407">
    <property type="term" value="C:phagophore assembly site"/>
    <property type="evidence" value="ECO:0007669"/>
    <property type="project" value="TreeGrafter"/>
</dbReference>
<dbReference type="FunFam" id="1.10.510.10:FF:000571">
    <property type="entry name" value="Maternal embryonic leucine zipper kinase"/>
    <property type="match status" value="1"/>
</dbReference>
<evidence type="ECO:0000256" key="7">
    <source>
        <dbReference type="RuleBase" id="RU000304"/>
    </source>
</evidence>
<evidence type="ECO:0000256" key="6">
    <source>
        <dbReference type="PROSITE-ProRule" id="PRU10141"/>
    </source>
</evidence>
<evidence type="ECO:0000256" key="3">
    <source>
        <dbReference type="ARBA" id="ARBA00022741"/>
    </source>
</evidence>
<dbReference type="Pfam" id="PF00069">
    <property type="entry name" value="Pkinase"/>
    <property type="match status" value="1"/>
</dbReference>